<dbReference type="EMBL" id="CAJNOK010004286">
    <property type="protein sequence ID" value="CAF0932295.1"/>
    <property type="molecule type" value="Genomic_DNA"/>
</dbReference>
<dbReference type="Proteomes" id="UP000682733">
    <property type="component" value="Unassembled WGS sequence"/>
</dbReference>
<organism evidence="1 3">
    <name type="scientific">Didymodactylos carnosus</name>
    <dbReference type="NCBI Taxonomy" id="1234261"/>
    <lineage>
        <taxon>Eukaryota</taxon>
        <taxon>Metazoa</taxon>
        <taxon>Spiralia</taxon>
        <taxon>Gnathifera</taxon>
        <taxon>Rotifera</taxon>
        <taxon>Eurotatoria</taxon>
        <taxon>Bdelloidea</taxon>
        <taxon>Philodinida</taxon>
        <taxon>Philodinidae</taxon>
        <taxon>Didymodactylos</taxon>
    </lineage>
</organism>
<evidence type="ECO:0000313" key="2">
    <source>
        <dbReference type="EMBL" id="CAF3708620.1"/>
    </source>
</evidence>
<gene>
    <name evidence="1" type="ORF">OVA965_LOCUS11210</name>
    <name evidence="2" type="ORF">TMI583_LOCUS11206</name>
</gene>
<evidence type="ECO:0000313" key="3">
    <source>
        <dbReference type="Proteomes" id="UP000677228"/>
    </source>
</evidence>
<dbReference type="AlphaFoldDB" id="A0A8S2DKI7"/>
<comment type="caution">
    <text evidence="1">The sequence shown here is derived from an EMBL/GenBank/DDBJ whole genome shotgun (WGS) entry which is preliminary data.</text>
</comment>
<dbReference type="Proteomes" id="UP000677228">
    <property type="component" value="Unassembled WGS sequence"/>
</dbReference>
<protein>
    <submittedName>
        <fullName evidence="1">Uncharacterized protein</fullName>
    </submittedName>
</protein>
<sequence>MKHKSVVFTQQDFTALTPHNPNRHKVINLLIQKGLLRFGDYFAKQNKTGVSLKKGYLKCFPKTSSRAENEEFELILQQYVNRQLLRQI</sequence>
<reference evidence="1" key="1">
    <citation type="submission" date="2021-02" db="EMBL/GenBank/DDBJ databases">
        <authorList>
            <person name="Nowell W R."/>
        </authorList>
    </citation>
    <scope>NUCLEOTIDE SEQUENCE</scope>
</reference>
<proteinExistence type="predicted"/>
<accession>A0A8S2DKI7</accession>
<name>A0A8S2DKI7_9BILA</name>
<evidence type="ECO:0000313" key="1">
    <source>
        <dbReference type="EMBL" id="CAF0932295.1"/>
    </source>
</evidence>
<dbReference type="EMBL" id="CAJOBA010004288">
    <property type="protein sequence ID" value="CAF3708620.1"/>
    <property type="molecule type" value="Genomic_DNA"/>
</dbReference>